<reference evidence="2 3" key="1">
    <citation type="journal article" date="2018" name="Front. Plant Sci.">
        <title>Red Clover (Trifolium pratense) and Zigzag Clover (T. medium) - A Picture of Genomic Similarities and Differences.</title>
        <authorList>
            <person name="Dluhosova J."/>
            <person name="Istvanek J."/>
            <person name="Nedelnik J."/>
            <person name="Repkova J."/>
        </authorList>
    </citation>
    <scope>NUCLEOTIDE SEQUENCE [LARGE SCALE GENOMIC DNA]</scope>
    <source>
        <strain evidence="3">cv. 10/8</strain>
        <tissue evidence="2">Leaf</tissue>
    </source>
</reference>
<proteinExistence type="predicted"/>
<feature type="region of interest" description="Disordered" evidence="1">
    <location>
        <begin position="126"/>
        <end position="163"/>
    </location>
</feature>
<dbReference type="AlphaFoldDB" id="A0A392Q0T4"/>
<feature type="compositionally biased region" description="Polar residues" evidence="1">
    <location>
        <begin position="50"/>
        <end position="62"/>
    </location>
</feature>
<evidence type="ECO:0000313" key="3">
    <source>
        <dbReference type="Proteomes" id="UP000265520"/>
    </source>
</evidence>
<keyword evidence="3" id="KW-1185">Reference proteome</keyword>
<organism evidence="2 3">
    <name type="scientific">Trifolium medium</name>
    <dbReference type="NCBI Taxonomy" id="97028"/>
    <lineage>
        <taxon>Eukaryota</taxon>
        <taxon>Viridiplantae</taxon>
        <taxon>Streptophyta</taxon>
        <taxon>Embryophyta</taxon>
        <taxon>Tracheophyta</taxon>
        <taxon>Spermatophyta</taxon>
        <taxon>Magnoliopsida</taxon>
        <taxon>eudicotyledons</taxon>
        <taxon>Gunneridae</taxon>
        <taxon>Pentapetalae</taxon>
        <taxon>rosids</taxon>
        <taxon>fabids</taxon>
        <taxon>Fabales</taxon>
        <taxon>Fabaceae</taxon>
        <taxon>Papilionoideae</taxon>
        <taxon>50 kb inversion clade</taxon>
        <taxon>NPAAA clade</taxon>
        <taxon>Hologalegina</taxon>
        <taxon>IRL clade</taxon>
        <taxon>Trifolieae</taxon>
        <taxon>Trifolium</taxon>
    </lineage>
</organism>
<evidence type="ECO:0000256" key="1">
    <source>
        <dbReference type="SAM" id="MobiDB-lite"/>
    </source>
</evidence>
<name>A0A392Q0T4_9FABA</name>
<feature type="region of interest" description="Disordered" evidence="1">
    <location>
        <begin position="35"/>
        <end position="78"/>
    </location>
</feature>
<sequence>MSDSAKSTHMKNTDVPSLSQGVIATVPISIVHPLDSEIKEQHTTKKEDSSQVSKELSLSASTRKPNRKRKNFKSSKSYTMTELYLENPSVTENVSSKGTTSVVETTFEGVETSVKISEILGQDNPNIVENLGVDNPKSSDNLGKEVNIGSSVDEPIVNDSTKGSSICVDETLKGTVPETDVVPD</sequence>
<feature type="non-terminal residue" evidence="2">
    <location>
        <position position="184"/>
    </location>
</feature>
<comment type="caution">
    <text evidence="2">The sequence shown here is derived from an EMBL/GenBank/DDBJ whole genome shotgun (WGS) entry which is preliminary data.</text>
</comment>
<feature type="compositionally biased region" description="Basic and acidic residues" evidence="1">
    <location>
        <begin position="35"/>
        <end position="49"/>
    </location>
</feature>
<dbReference type="EMBL" id="LXQA010105717">
    <property type="protein sequence ID" value="MCI17502.1"/>
    <property type="molecule type" value="Genomic_DNA"/>
</dbReference>
<protein>
    <submittedName>
        <fullName evidence="2">Uncharacterized protein</fullName>
    </submittedName>
</protein>
<dbReference type="Proteomes" id="UP000265520">
    <property type="component" value="Unassembled WGS sequence"/>
</dbReference>
<accession>A0A392Q0T4</accession>
<feature type="compositionally biased region" description="Basic residues" evidence="1">
    <location>
        <begin position="64"/>
        <end position="73"/>
    </location>
</feature>
<evidence type="ECO:0000313" key="2">
    <source>
        <dbReference type="EMBL" id="MCI17502.1"/>
    </source>
</evidence>